<dbReference type="Gene3D" id="3.20.20.300">
    <property type="entry name" value="Glycoside hydrolase, family 3, N-terminal domain"/>
    <property type="match status" value="1"/>
</dbReference>
<dbReference type="Pfam" id="PF01915">
    <property type="entry name" value="Glyco_hydro_3_C"/>
    <property type="match status" value="1"/>
</dbReference>
<dbReference type="Pfam" id="PF00933">
    <property type="entry name" value="Glyco_hydro_3"/>
    <property type="match status" value="1"/>
</dbReference>
<dbReference type="eggNOG" id="COG1472">
    <property type="taxonomic scope" value="Bacteria"/>
</dbReference>
<dbReference type="GO" id="GO:0009251">
    <property type="term" value="P:glucan catabolic process"/>
    <property type="evidence" value="ECO:0007669"/>
    <property type="project" value="TreeGrafter"/>
</dbReference>
<dbReference type="Pfam" id="PF18559">
    <property type="entry name" value="Exop_C"/>
    <property type="match status" value="1"/>
</dbReference>
<feature type="domain" description="Glycoside hydrolase family 3 C-terminal" evidence="4">
    <location>
        <begin position="433"/>
        <end position="645"/>
    </location>
</feature>
<dbReference type="SUPFAM" id="SSF52279">
    <property type="entry name" value="Beta-D-glucan exohydrolase, C-terminal domain"/>
    <property type="match status" value="1"/>
</dbReference>
<evidence type="ECO:0000313" key="6">
    <source>
        <dbReference type="EMBL" id="AFV00797.1"/>
    </source>
</evidence>
<dbReference type="PROSITE" id="PS51257">
    <property type="entry name" value="PROKAR_LIPOPROTEIN"/>
    <property type="match status" value="1"/>
</dbReference>
<dbReference type="OrthoDB" id="9781691at2"/>
<dbReference type="HOGENOM" id="CLU_004542_9_1_6"/>
<dbReference type="PANTHER" id="PTHR30620">
    <property type="entry name" value="PERIPLASMIC BETA-GLUCOSIDASE-RELATED"/>
    <property type="match status" value="1"/>
</dbReference>
<dbReference type="Proteomes" id="UP000000466">
    <property type="component" value="Chromosome"/>
</dbReference>
<dbReference type="STRING" id="1117647.M5M_18340"/>
<keyword evidence="1" id="KW-0378">Hydrolase</keyword>
<sequence>MKLSLFPVLCLATAVGLVACSSDSQSPAIETAESPSASGDLSVWPALKQTPVDPALESRIDGLLASLTLEQKVGQMIQPEIHHALGNEVRDYYLGSVLNGGGSFPQQNKHASLDDWLALADDIYAGSMAVEAGTKIPAFWGTDAVHGHNNVIGATLFPHNIGLGAAHDPALIKRIGAATAREMAATGIIWSFAPTIAVARDDRWGRTYESYSESPALVAEYARAMVEGLQGERDSAEFLADGKVISTAKHFVGDGGTAGGSDRGDTQISEAELARIHSPGYFTAIEAGVQVVMASFSSWNGDRMHGHRYLLTDVLKGKLGFDGFVVGDWMGHQFVPGCSATHCPAAVNAGLDMFMASDPNWRELHANTVADVKAGRISMERIDDAVRRILRVKLRAGLFERGAPSTYKLAADTTVMGNAEHRAIAREAVQKSLVMLKNAGQILPLSPKQHIVLAGDGAHNIGKQSGGWTITWQGTGNSNDDFPGASSIYDGFAAAVKAAGGSIELAEDGNYQQKPDVAVVVYGEDPYAEMQGDTFDLGYRSPENLALLKKFNAEGIPVVSLFISGRPLAVNPYLNASDAFVAVWLPGSEGVGVADVVLARADGSVNVPFSGKLSFSWPRNPQQAPQNPEDAGFDPLFAQGYGLAYGDEDSTAYPLPTHRGEIYPEDANELPLFVYRPVKPWNLLLQDTAGDSHAVNTASVRIDGLNLNMQDRHVQEDTLHLAFTGQARAGFYVDEAMSLESFAGGSWVFEAVVDKADALTIGLDCDGCGQVALSAVAEVTDQWQTLRIPVACVADDLSKVKAAFYVQGQKGAALSLYNLRLTKGDASCPANLKQP</sequence>
<evidence type="ECO:0000256" key="1">
    <source>
        <dbReference type="ARBA" id="ARBA00022801"/>
    </source>
</evidence>
<accession>K4KP51</accession>
<evidence type="ECO:0000259" key="4">
    <source>
        <dbReference type="Pfam" id="PF01915"/>
    </source>
</evidence>
<feature type="signal peptide" evidence="2">
    <location>
        <begin position="1"/>
        <end position="19"/>
    </location>
</feature>
<dbReference type="PANTHER" id="PTHR30620:SF77">
    <property type="entry name" value="LYSOSOMAL BETA GLUCOSIDASE-LIKE"/>
    <property type="match status" value="1"/>
</dbReference>
<dbReference type="GO" id="GO:0008422">
    <property type="term" value="F:beta-glucosidase activity"/>
    <property type="evidence" value="ECO:0007669"/>
    <property type="project" value="TreeGrafter"/>
</dbReference>
<dbReference type="InterPro" id="IPR036962">
    <property type="entry name" value="Glyco_hydro_3_N_sf"/>
</dbReference>
<feature type="domain" description="ExoP galactose-binding-like" evidence="5">
    <location>
        <begin position="679"/>
        <end position="821"/>
    </location>
</feature>
<dbReference type="RefSeq" id="WP_015048947.1">
    <property type="nucleotide sequence ID" value="NC_018868.3"/>
</dbReference>
<dbReference type="InterPro" id="IPR002772">
    <property type="entry name" value="Glyco_hydro_3_C"/>
</dbReference>
<proteinExistence type="predicted"/>
<dbReference type="InterPro" id="IPR041443">
    <property type="entry name" value="Exop_C"/>
</dbReference>
<dbReference type="InterPro" id="IPR001764">
    <property type="entry name" value="Glyco_hydro_3_N"/>
</dbReference>
<dbReference type="InterPro" id="IPR036881">
    <property type="entry name" value="Glyco_hydro_3_C_sf"/>
</dbReference>
<protein>
    <submittedName>
        <fullName evidence="6">Glucan 1,4-beta-glucosidase</fullName>
    </submittedName>
</protein>
<evidence type="ECO:0000259" key="5">
    <source>
        <dbReference type="Pfam" id="PF18559"/>
    </source>
</evidence>
<feature type="domain" description="Glycoside hydrolase family 3 N-terminal" evidence="3">
    <location>
        <begin position="68"/>
        <end position="392"/>
    </location>
</feature>
<gene>
    <name evidence="6" type="ordered locus">M5M_18340</name>
</gene>
<reference evidence="6 7" key="1">
    <citation type="journal article" date="2013" name="Genome Announc.">
        <title>Complete genome sequence of Simiduia agarivorans SA1(T), a marine bacterium able to degrade a variety of polysaccharides.</title>
        <authorList>
            <person name="Lin S.Y."/>
            <person name="Shieh W.Y."/>
            <person name="Chen J.S."/>
            <person name="Tang S.L."/>
        </authorList>
    </citation>
    <scope>NUCLEOTIDE SEQUENCE [LARGE SCALE GENOMIC DNA]</scope>
    <source>
        <strain evidence="7">DSM 21679 / JCM 13881 / BCRC 17597 / SA1</strain>
    </source>
</reference>
<dbReference type="KEGG" id="saga:M5M_18340"/>
<keyword evidence="7" id="KW-1185">Reference proteome</keyword>
<evidence type="ECO:0000313" key="7">
    <source>
        <dbReference type="Proteomes" id="UP000000466"/>
    </source>
</evidence>
<feature type="chain" id="PRO_5003880031" evidence="2">
    <location>
        <begin position="20"/>
        <end position="835"/>
    </location>
</feature>
<dbReference type="AlphaFoldDB" id="K4KP51"/>
<name>K4KP51_SIMAS</name>
<evidence type="ECO:0000259" key="3">
    <source>
        <dbReference type="Pfam" id="PF00933"/>
    </source>
</evidence>
<dbReference type="Gene3D" id="3.40.50.1700">
    <property type="entry name" value="Glycoside hydrolase family 3 C-terminal domain"/>
    <property type="match status" value="1"/>
</dbReference>
<dbReference type="InterPro" id="IPR017853">
    <property type="entry name" value="GH"/>
</dbReference>
<evidence type="ECO:0000256" key="2">
    <source>
        <dbReference type="SAM" id="SignalP"/>
    </source>
</evidence>
<dbReference type="EMBL" id="CP003746">
    <property type="protein sequence ID" value="AFV00797.1"/>
    <property type="molecule type" value="Genomic_DNA"/>
</dbReference>
<organism evidence="6 7">
    <name type="scientific">Simiduia agarivorans (strain DSM 21679 / JCM 13881 / BCRC 17597 / SA1)</name>
    <dbReference type="NCBI Taxonomy" id="1117647"/>
    <lineage>
        <taxon>Bacteria</taxon>
        <taxon>Pseudomonadati</taxon>
        <taxon>Pseudomonadota</taxon>
        <taxon>Gammaproteobacteria</taxon>
        <taxon>Cellvibrionales</taxon>
        <taxon>Cellvibrionaceae</taxon>
        <taxon>Simiduia</taxon>
    </lineage>
</organism>
<dbReference type="SUPFAM" id="SSF51445">
    <property type="entry name" value="(Trans)glycosidases"/>
    <property type="match status" value="1"/>
</dbReference>
<dbReference type="PRINTS" id="PR00133">
    <property type="entry name" value="GLHYDRLASE3"/>
</dbReference>
<keyword evidence="2" id="KW-0732">Signal</keyword>
<dbReference type="Gene3D" id="2.60.120.430">
    <property type="entry name" value="Galactose-binding lectin"/>
    <property type="match status" value="1"/>
</dbReference>
<dbReference type="InterPro" id="IPR051915">
    <property type="entry name" value="Cellulose_Degrad_GH3"/>
</dbReference>